<reference evidence="1" key="1">
    <citation type="submission" date="2010-08" db="EMBL/GenBank/DDBJ databases">
        <authorList>
            <consortium name="US DOE Joint Genome Institute (JGI-PGF)"/>
            <person name="Lucas S."/>
            <person name="Copeland A."/>
            <person name="Lapidus A."/>
            <person name="Cheng J.-F."/>
            <person name="Bruce D."/>
            <person name="Goodwin L."/>
            <person name="Pitluck S."/>
            <person name="Land M.L."/>
            <person name="Hauser L."/>
            <person name="Chang Y.-J."/>
            <person name="Anderson I.J."/>
            <person name="Johnson E."/>
            <person name="Mulhopadhyay B."/>
            <person name="Kyrpides N."/>
            <person name="Woyke T.J."/>
        </authorList>
    </citation>
    <scope>NUCLEOTIDE SEQUENCE [LARGE SCALE GENOMIC DNA]</scope>
    <source>
        <strain evidence="1">6</strain>
    </source>
</reference>
<accession>I5AXI8</accession>
<dbReference type="EMBL" id="CM001487">
    <property type="protein sequence ID" value="EIM58511.1"/>
    <property type="molecule type" value="Genomic_DNA"/>
</dbReference>
<reference evidence="1" key="2">
    <citation type="submission" date="2012-02" db="EMBL/GenBank/DDBJ databases">
        <title>Improved High-Quality Draft sequence of Eubacterium cellulosolvens 6.</title>
        <authorList>
            <consortium name="US DOE Joint Genome Institute"/>
            <person name="Lucas S."/>
            <person name="Han J."/>
            <person name="Lapidus A."/>
            <person name="Cheng J.-F."/>
            <person name="Goodwin L."/>
            <person name="Pitluck S."/>
            <person name="Peters L."/>
            <person name="Mikhailova N."/>
            <person name="Gu W."/>
            <person name="Detter J.C."/>
            <person name="Han C."/>
            <person name="Tapia R."/>
            <person name="Land M."/>
            <person name="Hauser L."/>
            <person name="Kyrpides N."/>
            <person name="Ivanova N."/>
            <person name="Pagani I."/>
            <person name="Johnson E."/>
            <person name="Mukhopadhyay B."/>
            <person name="Anderson I."/>
            <person name="Woyke T."/>
        </authorList>
    </citation>
    <scope>NUCLEOTIDE SEQUENCE [LARGE SCALE GENOMIC DNA]</scope>
    <source>
        <strain evidence="1">6</strain>
    </source>
</reference>
<dbReference type="STRING" id="633697.EubceDRAFT1_2812"/>
<sequence length="41" mass="4683">MRKSLLGHLNNHIKDSAEGVLEDTVVENIKKQISEYLSLFI</sequence>
<dbReference type="HOGENOM" id="CLU_3270182_0_0_9"/>
<dbReference type="AlphaFoldDB" id="I5AXI8"/>
<keyword evidence="2" id="KW-1185">Reference proteome</keyword>
<proteinExistence type="predicted"/>
<dbReference type="Proteomes" id="UP000005753">
    <property type="component" value="Chromosome"/>
</dbReference>
<name>I5AXI8_EUBC6</name>
<organism evidence="1 2">
    <name type="scientific">Eubacterium cellulosolvens (strain ATCC 43171 / JCM 9499 / 6)</name>
    <name type="common">Cillobacterium cellulosolvens</name>
    <dbReference type="NCBI Taxonomy" id="633697"/>
    <lineage>
        <taxon>Bacteria</taxon>
        <taxon>Bacillati</taxon>
        <taxon>Bacillota</taxon>
        <taxon>Clostridia</taxon>
        <taxon>Eubacteriales</taxon>
        <taxon>Eubacteriaceae</taxon>
        <taxon>Eubacterium</taxon>
    </lineage>
</organism>
<gene>
    <name evidence="1" type="ORF">EubceDRAFT1_2812</name>
</gene>
<evidence type="ECO:0000313" key="1">
    <source>
        <dbReference type="EMBL" id="EIM58511.1"/>
    </source>
</evidence>
<evidence type="ECO:0000313" key="2">
    <source>
        <dbReference type="Proteomes" id="UP000005753"/>
    </source>
</evidence>
<protein>
    <submittedName>
        <fullName evidence="1">Uncharacterized protein</fullName>
    </submittedName>
</protein>